<protein>
    <submittedName>
        <fullName evidence="2">Uncharacterized protein</fullName>
    </submittedName>
</protein>
<keyword evidence="1" id="KW-0732">Signal</keyword>
<organism evidence="2 3">
    <name type="scientific">Paenibacillus radicis</name>
    <name type="common">ex Gao et al. 2016</name>
    <dbReference type="NCBI Taxonomy" id="1737354"/>
    <lineage>
        <taxon>Bacteria</taxon>
        <taxon>Bacillati</taxon>
        <taxon>Bacillota</taxon>
        <taxon>Bacilli</taxon>
        <taxon>Bacillales</taxon>
        <taxon>Paenibacillaceae</taxon>
        <taxon>Paenibacillus</taxon>
    </lineage>
</organism>
<dbReference type="EMBL" id="BMHY01000003">
    <property type="protein sequence ID" value="GGG66672.1"/>
    <property type="molecule type" value="Genomic_DNA"/>
</dbReference>
<keyword evidence="3" id="KW-1185">Reference proteome</keyword>
<reference evidence="2 3" key="1">
    <citation type="journal article" date="2014" name="Int. J. Syst. Evol. Microbiol.">
        <title>Complete genome sequence of Corynebacterium casei LMG S-19264T (=DSM 44701T), isolated from a smear-ripened cheese.</title>
        <authorList>
            <consortium name="US DOE Joint Genome Institute (JGI-PGF)"/>
            <person name="Walter F."/>
            <person name="Albersmeier A."/>
            <person name="Kalinowski J."/>
            <person name="Ruckert C."/>
        </authorList>
    </citation>
    <scope>NUCLEOTIDE SEQUENCE [LARGE SCALE GENOMIC DNA]</scope>
    <source>
        <strain evidence="2 3">CGMCC 1.15286</strain>
    </source>
</reference>
<comment type="caution">
    <text evidence="2">The sequence shown here is derived from an EMBL/GenBank/DDBJ whole genome shotgun (WGS) entry which is preliminary data.</text>
</comment>
<evidence type="ECO:0000256" key="1">
    <source>
        <dbReference type="SAM" id="SignalP"/>
    </source>
</evidence>
<accession>A0A917H3Y1</accession>
<dbReference type="AlphaFoldDB" id="A0A917H3Y1"/>
<feature type="chain" id="PRO_5037755267" evidence="1">
    <location>
        <begin position="31"/>
        <end position="275"/>
    </location>
</feature>
<sequence>MLLSKTKLIVIILALSLAAAISLPMPAAHAAPFEFTVTAKTAYDKMIAAAPAATASKLAKQYSDLQTSQKSDIEWDKKINDLHYRNEENMLAARAKVKEIDVAKHAKLTEAIVQAKKKYEPVFNIHETLKKQLAMAKSAKNKVMISVLQPQVDAAKTAVTIAKEDIKQKEAALKKAKAETIATKKTINATLSSTDTLKVKIKAAKGTISSLKKSFSTEGTLLNQAVRKGDAAASSASFTRMLSWQQQIITQKQSIYSYEQQIDAVIAKANGQIPK</sequence>
<name>A0A917H3Y1_9BACL</name>
<feature type="signal peptide" evidence="1">
    <location>
        <begin position="1"/>
        <end position="30"/>
    </location>
</feature>
<evidence type="ECO:0000313" key="2">
    <source>
        <dbReference type="EMBL" id="GGG66672.1"/>
    </source>
</evidence>
<proteinExistence type="predicted"/>
<gene>
    <name evidence="2" type="ORF">GCM10010918_21430</name>
</gene>
<evidence type="ECO:0000313" key="3">
    <source>
        <dbReference type="Proteomes" id="UP000600247"/>
    </source>
</evidence>
<dbReference type="RefSeq" id="WP_188889035.1">
    <property type="nucleotide sequence ID" value="NZ_BMHY01000003.1"/>
</dbReference>
<dbReference type="Proteomes" id="UP000600247">
    <property type="component" value="Unassembled WGS sequence"/>
</dbReference>